<dbReference type="Proteomes" id="UP001500827">
    <property type="component" value="Unassembled WGS sequence"/>
</dbReference>
<dbReference type="InterPro" id="IPR001509">
    <property type="entry name" value="Epimerase_deHydtase"/>
</dbReference>
<dbReference type="SUPFAM" id="SSF51735">
    <property type="entry name" value="NAD(P)-binding Rossmann-fold domains"/>
    <property type="match status" value="1"/>
</dbReference>
<dbReference type="RefSeq" id="WP_344698937.1">
    <property type="nucleotide sequence ID" value="NZ_BAABBM010000001.1"/>
</dbReference>
<proteinExistence type="predicted"/>
<reference evidence="3" key="1">
    <citation type="journal article" date="2019" name="Int. J. Syst. Evol. Microbiol.">
        <title>The Global Catalogue of Microorganisms (GCM) 10K type strain sequencing project: providing services to taxonomists for standard genome sequencing and annotation.</title>
        <authorList>
            <consortium name="The Broad Institute Genomics Platform"/>
            <consortium name="The Broad Institute Genome Sequencing Center for Infectious Disease"/>
            <person name="Wu L."/>
            <person name="Ma J."/>
        </authorList>
    </citation>
    <scope>NUCLEOTIDE SEQUENCE [LARGE SCALE GENOMIC DNA]</scope>
    <source>
        <strain evidence="3">JCM 17543</strain>
    </source>
</reference>
<comment type="caution">
    <text evidence="2">The sequence shown here is derived from an EMBL/GenBank/DDBJ whole genome shotgun (WGS) entry which is preliminary data.</text>
</comment>
<name>A0ABP7L6R5_9SPHN</name>
<keyword evidence="3" id="KW-1185">Reference proteome</keyword>
<gene>
    <name evidence="2" type="ORF">GCM10022276_13800</name>
</gene>
<dbReference type="Gene3D" id="3.40.50.720">
    <property type="entry name" value="NAD(P)-binding Rossmann-like Domain"/>
    <property type="match status" value="1"/>
</dbReference>
<dbReference type="Gene3D" id="3.90.25.10">
    <property type="entry name" value="UDP-galactose 4-epimerase, domain 1"/>
    <property type="match status" value="1"/>
</dbReference>
<organism evidence="2 3">
    <name type="scientific">Sphingomonas limnosediminicola</name>
    <dbReference type="NCBI Taxonomy" id="940133"/>
    <lineage>
        <taxon>Bacteria</taxon>
        <taxon>Pseudomonadati</taxon>
        <taxon>Pseudomonadota</taxon>
        <taxon>Alphaproteobacteria</taxon>
        <taxon>Sphingomonadales</taxon>
        <taxon>Sphingomonadaceae</taxon>
        <taxon>Sphingomonas</taxon>
    </lineage>
</organism>
<dbReference type="Pfam" id="PF01370">
    <property type="entry name" value="Epimerase"/>
    <property type="match status" value="1"/>
</dbReference>
<dbReference type="InterPro" id="IPR050177">
    <property type="entry name" value="Lipid_A_modif_metabolic_enz"/>
</dbReference>
<dbReference type="EMBL" id="BAABBM010000001">
    <property type="protein sequence ID" value="GAA3896012.1"/>
    <property type="molecule type" value="Genomic_DNA"/>
</dbReference>
<accession>A0ABP7L6R5</accession>
<sequence length="327" mass="35634">MTRSARLSGPAADLLRTASERIVITGASGWIGRATLELLYNTLGAQPFAERVFAFGSTSRVIDFRAATIQQRPLPALLALPCQPTLVAHLAFLTKDKVAGMDEAEYRRLNKGLRHTVLEALDMIGATAAFVASSGAAELAAVPEASAAMRLYGALKKADEDAFAKWAVEHGQRVTIGRIFALSGPHINKPETYALASFIGDAIAGRPITIRADFPVYRSYVAIRELMSLVFATMLDETIDVLRFSTGGERLEMQEIAQVVSETVGPVRISRPTLKTGTLDEYVGNDAHYRQLLRKYGVDHVPFAEQVAETAASFEPKPHIKKRQTHA</sequence>
<evidence type="ECO:0000313" key="2">
    <source>
        <dbReference type="EMBL" id="GAA3896012.1"/>
    </source>
</evidence>
<protein>
    <recommendedName>
        <fullName evidence="1">NAD-dependent epimerase/dehydratase domain-containing protein</fullName>
    </recommendedName>
</protein>
<dbReference type="InterPro" id="IPR036291">
    <property type="entry name" value="NAD(P)-bd_dom_sf"/>
</dbReference>
<evidence type="ECO:0000259" key="1">
    <source>
        <dbReference type="Pfam" id="PF01370"/>
    </source>
</evidence>
<dbReference type="PANTHER" id="PTHR43245">
    <property type="entry name" value="BIFUNCTIONAL POLYMYXIN RESISTANCE PROTEIN ARNA"/>
    <property type="match status" value="1"/>
</dbReference>
<feature type="domain" description="NAD-dependent epimerase/dehydratase" evidence="1">
    <location>
        <begin position="22"/>
        <end position="232"/>
    </location>
</feature>
<evidence type="ECO:0000313" key="3">
    <source>
        <dbReference type="Proteomes" id="UP001500827"/>
    </source>
</evidence>